<keyword evidence="7" id="KW-0285">Flavoprotein</keyword>
<comment type="catalytic activity">
    <reaction evidence="14">
        <text>a pyranoside + acceptor = a pyranosid-3,4-diulose + reduced acceptor.</text>
        <dbReference type="EC" id="1.1.99.29"/>
    </reaction>
</comment>
<dbReference type="EMBL" id="MU151123">
    <property type="protein sequence ID" value="KAF9449682.1"/>
    <property type="molecule type" value="Genomic_DNA"/>
</dbReference>
<dbReference type="SUPFAM" id="SSF51905">
    <property type="entry name" value="FAD/NAD(P)-binding domain"/>
    <property type="match status" value="1"/>
</dbReference>
<evidence type="ECO:0000256" key="3">
    <source>
        <dbReference type="ARBA" id="ARBA00010790"/>
    </source>
</evidence>
<feature type="binding site" evidence="16">
    <location>
        <begin position="119"/>
        <end position="122"/>
    </location>
    <ligand>
        <name>FAD</name>
        <dbReference type="ChEBI" id="CHEBI:57692"/>
    </ligand>
</feature>
<evidence type="ECO:0000256" key="17">
    <source>
        <dbReference type="SAM" id="SignalP"/>
    </source>
</evidence>
<dbReference type="InterPro" id="IPR036188">
    <property type="entry name" value="FAD/NAD-bd_sf"/>
</dbReference>
<dbReference type="PANTHER" id="PTHR11552">
    <property type="entry name" value="GLUCOSE-METHANOL-CHOLINE GMC OXIDOREDUCTASE"/>
    <property type="match status" value="1"/>
</dbReference>
<evidence type="ECO:0000256" key="11">
    <source>
        <dbReference type="ARBA" id="ARBA00034010"/>
    </source>
</evidence>
<evidence type="ECO:0000256" key="16">
    <source>
        <dbReference type="PIRSR" id="PIRSR000137-2"/>
    </source>
</evidence>
<feature type="chain" id="PRO_5040227095" description="pyranose dehydrogenase (acceptor)" evidence="17">
    <location>
        <begin position="18"/>
        <end position="589"/>
    </location>
</feature>
<dbReference type="Gene3D" id="3.50.50.60">
    <property type="entry name" value="FAD/NAD(P)-binding domain"/>
    <property type="match status" value="1"/>
</dbReference>
<comment type="cofactor">
    <cofactor evidence="1 16">
        <name>FAD</name>
        <dbReference type="ChEBI" id="CHEBI:57692"/>
    </cofactor>
</comment>
<keyword evidence="17" id="KW-0732">Signal</keyword>
<evidence type="ECO:0000256" key="15">
    <source>
        <dbReference type="PIRSR" id="PIRSR000137-1"/>
    </source>
</evidence>
<reference evidence="19" key="1">
    <citation type="submission" date="2020-11" db="EMBL/GenBank/DDBJ databases">
        <authorList>
            <consortium name="DOE Joint Genome Institute"/>
            <person name="Ahrendt S."/>
            <person name="Riley R."/>
            <person name="Andreopoulos W."/>
            <person name="Labutti K."/>
            <person name="Pangilinan J."/>
            <person name="Ruiz-Duenas F.J."/>
            <person name="Barrasa J.M."/>
            <person name="Sanchez-Garcia M."/>
            <person name="Camarero S."/>
            <person name="Miyauchi S."/>
            <person name="Serrano A."/>
            <person name="Linde D."/>
            <person name="Babiker R."/>
            <person name="Drula E."/>
            <person name="Ayuso-Fernandez I."/>
            <person name="Pacheco R."/>
            <person name="Padilla G."/>
            <person name="Ferreira P."/>
            <person name="Barriuso J."/>
            <person name="Kellner H."/>
            <person name="Castanera R."/>
            <person name="Alfaro M."/>
            <person name="Ramirez L."/>
            <person name="Pisabarro A.G."/>
            <person name="Kuo A."/>
            <person name="Tritt A."/>
            <person name="Lipzen A."/>
            <person name="He G."/>
            <person name="Yan M."/>
            <person name="Ng V."/>
            <person name="Cullen D."/>
            <person name="Martin F."/>
            <person name="Rosso M.-N."/>
            <person name="Henrissat B."/>
            <person name="Hibbett D."/>
            <person name="Martinez A.T."/>
            <person name="Grigoriev I.V."/>
        </authorList>
    </citation>
    <scope>NUCLEOTIDE SEQUENCE</scope>
    <source>
        <strain evidence="19">MF-IS2</strain>
    </source>
</reference>
<evidence type="ECO:0000256" key="9">
    <source>
        <dbReference type="ARBA" id="ARBA00024699"/>
    </source>
</evidence>
<comment type="caution">
    <text evidence="19">The sequence shown here is derived from an EMBL/GenBank/DDBJ whole genome shotgun (WGS) entry which is preliminary data.</text>
</comment>
<evidence type="ECO:0000256" key="14">
    <source>
        <dbReference type="ARBA" id="ARBA00034059"/>
    </source>
</evidence>
<evidence type="ECO:0000256" key="10">
    <source>
        <dbReference type="ARBA" id="ARBA00033986"/>
    </source>
</evidence>
<name>A0A9P5XGA4_9AGAR</name>
<accession>A0A9P5XGA4</accession>
<keyword evidence="8 16" id="KW-0274">FAD</keyword>
<dbReference type="Pfam" id="PF00732">
    <property type="entry name" value="GMC_oxred_N"/>
    <property type="match status" value="1"/>
</dbReference>
<dbReference type="GO" id="GO:0050660">
    <property type="term" value="F:flavin adenine dinucleotide binding"/>
    <property type="evidence" value="ECO:0007669"/>
    <property type="project" value="InterPro"/>
</dbReference>
<feature type="signal peptide" evidence="17">
    <location>
        <begin position="1"/>
        <end position="17"/>
    </location>
</feature>
<dbReference type="Gene3D" id="3.30.560.10">
    <property type="entry name" value="Glucose Oxidase, domain 3"/>
    <property type="match status" value="1"/>
</dbReference>
<comment type="subcellular location">
    <subcellularLocation>
        <location evidence="2">Secreted</location>
    </subcellularLocation>
</comment>
<comment type="subunit">
    <text evidence="4">Monomer.</text>
</comment>
<dbReference type="EC" id="1.1.99.29" evidence="5"/>
<proteinExistence type="inferred from homology"/>
<protein>
    <recommendedName>
        <fullName evidence="5">pyranose dehydrogenase (acceptor)</fullName>
        <ecNumber evidence="5">1.1.99.29</ecNumber>
    </recommendedName>
</protein>
<dbReference type="GO" id="GO:0033718">
    <property type="term" value="F:pyranose dehydrogenase (acceptor) activity"/>
    <property type="evidence" value="ECO:0007669"/>
    <property type="project" value="UniProtKB-EC"/>
</dbReference>
<dbReference type="AlphaFoldDB" id="A0A9P5XGA4"/>
<evidence type="ECO:0000256" key="6">
    <source>
        <dbReference type="ARBA" id="ARBA00022525"/>
    </source>
</evidence>
<dbReference type="Pfam" id="PF05199">
    <property type="entry name" value="GMC_oxred_C"/>
    <property type="match status" value="1"/>
</dbReference>
<keyword evidence="6" id="KW-0964">Secreted</keyword>
<comment type="catalytic activity">
    <reaction evidence="11">
        <text>pyranose + acceptor = pyranos-2,3-diulose + reduced acceptor.</text>
        <dbReference type="EC" id="1.1.99.29"/>
    </reaction>
</comment>
<comment type="similarity">
    <text evidence="3">Belongs to the GMC oxidoreductase family.</text>
</comment>
<dbReference type="PANTHER" id="PTHR11552:SF147">
    <property type="entry name" value="CHOLINE DEHYDROGENASE, MITOCHONDRIAL"/>
    <property type="match status" value="1"/>
</dbReference>
<evidence type="ECO:0000256" key="4">
    <source>
        <dbReference type="ARBA" id="ARBA00011245"/>
    </source>
</evidence>
<comment type="catalytic activity">
    <reaction evidence="10">
        <text>pyranose + acceptor = pyranos-2-ulose + reduced acceptor.</text>
        <dbReference type="EC" id="1.1.99.29"/>
    </reaction>
</comment>
<evidence type="ECO:0000256" key="1">
    <source>
        <dbReference type="ARBA" id="ARBA00001974"/>
    </source>
</evidence>
<evidence type="ECO:0000256" key="7">
    <source>
        <dbReference type="ARBA" id="ARBA00022630"/>
    </source>
</evidence>
<evidence type="ECO:0000313" key="19">
    <source>
        <dbReference type="EMBL" id="KAF9449682.1"/>
    </source>
</evidence>
<organism evidence="19 20">
    <name type="scientific">Macrolepiota fuliginosa MF-IS2</name>
    <dbReference type="NCBI Taxonomy" id="1400762"/>
    <lineage>
        <taxon>Eukaryota</taxon>
        <taxon>Fungi</taxon>
        <taxon>Dikarya</taxon>
        <taxon>Basidiomycota</taxon>
        <taxon>Agaricomycotina</taxon>
        <taxon>Agaricomycetes</taxon>
        <taxon>Agaricomycetidae</taxon>
        <taxon>Agaricales</taxon>
        <taxon>Agaricineae</taxon>
        <taxon>Agaricaceae</taxon>
        <taxon>Macrolepiota</taxon>
    </lineage>
</organism>
<evidence type="ECO:0000256" key="8">
    <source>
        <dbReference type="ARBA" id="ARBA00022827"/>
    </source>
</evidence>
<feature type="domain" description="Glucose-methanol-choline oxidoreductase N-terminal" evidence="18">
    <location>
        <begin position="303"/>
        <end position="317"/>
    </location>
</feature>
<evidence type="ECO:0000256" key="5">
    <source>
        <dbReference type="ARBA" id="ARBA00013177"/>
    </source>
</evidence>
<comment type="catalytic activity">
    <reaction evidence="12">
        <text>pyranose + acceptor = pyranos-3-ulose + reduced acceptor.</text>
        <dbReference type="EC" id="1.1.99.29"/>
    </reaction>
</comment>
<sequence length="589" mass="62885">MFLYLIVVAGLASLGLCATYGSIKDVPKLEWDFIIVGGGTAGSVLANRLTENPKFKVLVIEAGPTNENATASIIPGLGLTQLAMTRYDWNFTTVPQKGLNNRVVTLQRGHILGGTSSVNGMVYSRGASSDYDRFANVTGDPGWGWDALQQYIKKNEKFENPPDNHDIKGEFDPAVHSFTGKVPVTLPGFLNPAVDSATIQASKELGGDFAFNLDMNSGKPLGLAWEQNTAGHDGTRSSAATSYLDSQTRSRNNLHIVTDTRISRLLKTPGTKGLTIRTVEIPSPDSSDPVILTASKEVILSGGTIGTPHILLHSGIGDENDLKTLNVPTVLHNPSVGRNFSDHTVFVITFGIAPGSIDLGPWVNLLTDSALQANALDIWNKNRTGPYVQYTPTDHIAWTRLSKDSPTLAIGDPSSGPNAGHIELIFGANSGVYAAIMLFVAPASRGSVTIGSNNPFEDPLIDPAFYTAEFDLPAAREGVQKALNFSKAPVWQNVITGFVGPLANATTDAEVDDVIRNGSECGLHPVGTAAMSPKDASWGVVDPDLLVKHVSGLRIVDASIMPFIPSGHTQVPVYLIAERAADMIKNTWQ</sequence>
<keyword evidence="20" id="KW-1185">Reference proteome</keyword>
<evidence type="ECO:0000259" key="18">
    <source>
        <dbReference type="PROSITE" id="PS00624"/>
    </source>
</evidence>
<dbReference type="InterPro" id="IPR012132">
    <property type="entry name" value="GMC_OxRdtase"/>
</dbReference>
<dbReference type="SUPFAM" id="SSF54373">
    <property type="entry name" value="FAD-linked reductases, C-terminal domain"/>
    <property type="match status" value="1"/>
</dbReference>
<evidence type="ECO:0000256" key="12">
    <source>
        <dbReference type="ARBA" id="ARBA00034029"/>
    </source>
</evidence>
<gene>
    <name evidence="19" type="ORF">P691DRAFT_774501</name>
</gene>
<dbReference type="InterPro" id="IPR000172">
    <property type="entry name" value="GMC_OxRdtase_N"/>
</dbReference>
<feature type="active site" description="Proton acceptor" evidence="15">
    <location>
        <position position="568"/>
    </location>
</feature>
<dbReference type="PROSITE" id="PS00624">
    <property type="entry name" value="GMC_OXRED_2"/>
    <property type="match status" value="1"/>
</dbReference>
<evidence type="ECO:0000256" key="2">
    <source>
        <dbReference type="ARBA" id="ARBA00004613"/>
    </source>
</evidence>
<dbReference type="PIRSF" id="PIRSF000137">
    <property type="entry name" value="Alcohol_oxidase"/>
    <property type="match status" value="1"/>
</dbReference>
<dbReference type="Proteomes" id="UP000807342">
    <property type="component" value="Unassembled WGS sequence"/>
</dbReference>
<comment type="catalytic activity">
    <reaction evidence="13">
        <text>a pyranoside + acceptor = a pyranosid-3-ulose + reduced acceptor.</text>
        <dbReference type="EC" id="1.1.99.29"/>
    </reaction>
</comment>
<dbReference type="OrthoDB" id="269227at2759"/>
<evidence type="ECO:0000313" key="20">
    <source>
        <dbReference type="Proteomes" id="UP000807342"/>
    </source>
</evidence>
<dbReference type="InterPro" id="IPR007867">
    <property type="entry name" value="GMC_OxRtase_C"/>
</dbReference>
<feature type="active site" description="Proton acceptor" evidence="15">
    <location>
        <position position="524"/>
    </location>
</feature>
<dbReference type="GO" id="GO:0005576">
    <property type="term" value="C:extracellular region"/>
    <property type="evidence" value="ECO:0007669"/>
    <property type="project" value="UniProtKB-SubCell"/>
</dbReference>
<evidence type="ECO:0000256" key="13">
    <source>
        <dbReference type="ARBA" id="ARBA00034050"/>
    </source>
</evidence>
<comment type="function">
    <text evidence="9">Catalyzes the single-oxidation or sequential double oxidation reaction of carbohydrates primarily at carbon-2 and/or carbon-3 with the concomitant reduction of the flavin. The enzyme exhibits a broad sugar substrate specificity, oxidizing different aldopyranoses to the corresponding C-1, C-2, C-3 or C-1,2, C-2,3 and C-3,4 (di)dehydro sugars with substrate-specific regioselectivity. Accepts only a narrow range of electron acceptors such as substituted benzoquinones and complexed metal ions and reacts extremely slowly with O(2) as acceptor. May play a role in the natural recycling of plant matter by oxidizing all major monosaccharides in lignocellulose and by reducing quinone compounds or reactive radical species generated during lignin depolymerization.</text>
</comment>
<feature type="binding site" evidence="16">
    <location>
        <position position="115"/>
    </location>
    <ligand>
        <name>FAD</name>
        <dbReference type="ChEBI" id="CHEBI:57692"/>
    </ligand>
</feature>